<evidence type="ECO:0000313" key="6">
    <source>
        <dbReference type="EMBL" id="NOD31378.1"/>
    </source>
</evidence>
<keyword evidence="1" id="KW-0001">2Fe-2S</keyword>
<dbReference type="Proteomes" id="UP000599383">
    <property type="component" value="Unassembled WGS sequence"/>
</dbReference>
<sequence>MSNAPIVAQKSPLPVEVVEGKTYFWCACGKSSRQPFCDGSHKGTGLEPVKYTAESSKKVFFCGCKHSSKPPLCDGTHNGL</sequence>
<evidence type="ECO:0000313" key="7">
    <source>
        <dbReference type="Proteomes" id="UP000599383"/>
    </source>
</evidence>
<feature type="domain" description="Iron-binding zinc finger CDGSH type" evidence="5">
    <location>
        <begin position="48"/>
        <end position="78"/>
    </location>
</feature>
<accession>A0ABX1WDN2</accession>
<feature type="domain" description="Iron-binding zinc finger CDGSH type" evidence="5">
    <location>
        <begin position="10"/>
        <end position="47"/>
    </location>
</feature>
<dbReference type="Pfam" id="PF09360">
    <property type="entry name" value="zf-CDGSH"/>
    <property type="match status" value="2"/>
</dbReference>
<dbReference type="PANTHER" id="PTHR46491:SF3">
    <property type="entry name" value="CDGSH IRON-SULFUR DOMAIN-CONTAINING PROTEIN 3, MITOCHONDRIAL"/>
    <property type="match status" value="1"/>
</dbReference>
<dbReference type="SMART" id="SM00704">
    <property type="entry name" value="ZnF_CDGSH"/>
    <property type="match status" value="2"/>
</dbReference>
<gene>
    <name evidence="6" type="ORF">GS617_13960</name>
</gene>
<keyword evidence="4" id="KW-0411">Iron-sulfur</keyword>
<proteinExistence type="predicted"/>
<evidence type="ECO:0000256" key="4">
    <source>
        <dbReference type="ARBA" id="ARBA00023014"/>
    </source>
</evidence>
<dbReference type="InterPro" id="IPR052950">
    <property type="entry name" value="CISD"/>
</dbReference>
<dbReference type="InterPro" id="IPR018967">
    <property type="entry name" value="FeS-contain_CDGSH-typ"/>
</dbReference>
<dbReference type="InterPro" id="IPR042216">
    <property type="entry name" value="MitoNEET_CISD"/>
</dbReference>
<evidence type="ECO:0000256" key="3">
    <source>
        <dbReference type="ARBA" id="ARBA00023004"/>
    </source>
</evidence>
<keyword evidence="7" id="KW-1185">Reference proteome</keyword>
<dbReference type="RefSeq" id="WP_171206240.1">
    <property type="nucleotide sequence ID" value="NZ_WVQY01000005.1"/>
</dbReference>
<name>A0ABX1WDN2_9RHOB</name>
<dbReference type="Gene3D" id="3.40.5.90">
    <property type="entry name" value="CDGSH iron-sulfur domain, mitoNEET-type"/>
    <property type="match status" value="2"/>
</dbReference>
<organism evidence="6 7">
    <name type="scientific">Ruegeria atlantica</name>
    <dbReference type="NCBI Taxonomy" id="81569"/>
    <lineage>
        <taxon>Bacteria</taxon>
        <taxon>Pseudomonadati</taxon>
        <taxon>Pseudomonadota</taxon>
        <taxon>Alphaproteobacteria</taxon>
        <taxon>Rhodobacterales</taxon>
        <taxon>Roseobacteraceae</taxon>
        <taxon>Ruegeria</taxon>
    </lineage>
</organism>
<evidence type="ECO:0000259" key="5">
    <source>
        <dbReference type="SMART" id="SM00704"/>
    </source>
</evidence>
<keyword evidence="3" id="KW-0408">Iron</keyword>
<evidence type="ECO:0000256" key="2">
    <source>
        <dbReference type="ARBA" id="ARBA00022723"/>
    </source>
</evidence>
<reference evidence="6 7" key="1">
    <citation type="submission" date="2019-12" db="EMBL/GenBank/DDBJ databases">
        <title>Ruegeria JWLKs population differentiation of coral mucus and skeleton niches.</title>
        <authorList>
            <person name="Luo D."/>
        </authorList>
    </citation>
    <scope>NUCLEOTIDE SEQUENCE [LARGE SCALE GENOMIC DNA]</scope>
    <source>
        <strain evidence="6 7">HKCCD6238</strain>
    </source>
</reference>
<evidence type="ECO:0000256" key="1">
    <source>
        <dbReference type="ARBA" id="ARBA00022714"/>
    </source>
</evidence>
<dbReference type="PANTHER" id="PTHR46491">
    <property type="entry name" value="CDGSH IRON SULFUR DOMAIN PROTEIN HOMOLOG"/>
    <property type="match status" value="1"/>
</dbReference>
<dbReference type="EMBL" id="WVQY01000005">
    <property type="protein sequence ID" value="NOD31378.1"/>
    <property type="molecule type" value="Genomic_DNA"/>
</dbReference>
<keyword evidence="2" id="KW-0479">Metal-binding</keyword>
<protein>
    <submittedName>
        <fullName evidence="6">CDGSH iron-sulfur domain-containing protein</fullName>
    </submittedName>
</protein>
<comment type="caution">
    <text evidence="6">The sequence shown here is derived from an EMBL/GenBank/DDBJ whole genome shotgun (WGS) entry which is preliminary data.</text>
</comment>